<reference evidence="2 3" key="1">
    <citation type="submission" date="2018-09" db="EMBL/GenBank/DDBJ databases">
        <authorList>
            <person name="Zhu H."/>
        </authorList>
    </citation>
    <scope>NUCLEOTIDE SEQUENCE [LARGE SCALE GENOMIC DNA]</scope>
    <source>
        <strain evidence="2 3">K2R01-6</strain>
    </source>
</reference>
<dbReference type="Proteomes" id="UP000286100">
    <property type="component" value="Unassembled WGS sequence"/>
</dbReference>
<name>A0A418WL22_9SPHN</name>
<keyword evidence="1" id="KW-0732">Signal</keyword>
<keyword evidence="3" id="KW-1185">Reference proteome</keyword>
<feature type="signal peptide" evidence="1">
    <location>
        <begin position="1"/>
        <end position="19"/>
    </location>
</feature>
<dbReference type="EMBL" id="QYUM01000003">
    <property type="protein sequence ID" value="RJF90539.1"/>
    <property type="molecule type" value="Genomic_DNA"/>
</dbReference>
<dbReference type="AlphaFoldDB" id="A0A418WL22"/>
<comment type="caution">
    <text evidence="2">The sequence shown here is derived from an EMBL/GenBank/DDBJ whole genome shotgun (WGS) entry which is preliminary data.</text>
</comment>
<evidence type="ECO:0000313" key="2">
    <source>
        <dbReference type="EMBL" id="RJF90539.1"/>
    </source>
</evidence>
<organism evidence="2 3">
    <name type="scientific">Sphingomonas cavernae</name>
    <dbReference type="NCBI Taxonomy" id="2320861"/>
    <lineage>
        <taxon>Bacteria</taxon>
        <taxon>Pseudomonadati</taxon>
        <taxon>Pseudomonadota</taxon>
        <taxon>Alphaproteobacteria</taxon>
        <taxon>Sphingomonadales</taxon>
        <taxon>Sphingomonadaceae</taxon>
        <taxon>Sphingomonas</taxon>
    </lineage>
</organism>
<evidence type="ECO:0000313" key="3">
    <source>
        <dbReference type="Proteomes" id="UP000286100"/>
    </source>
</evidence>
<proteinExistence type="predicted"/>
<feature type="chain" id="PRO_5019169654" evidence="1">
    <location>
        <begin position="20"/>
        <end position="95"/>
    </location>
</feature>
<gene>
    <name evidence="2" type="ORF">D3876_09930</name>
</gene>
<evidence type="ECO:0000256" key="1">
    <source>
        <dbReference type="SAM" id="SignalP"/>
    </source>
</evidence>
<accession>A0A418WL22</accession>
<protein>
    <submittedName>
        <fullName evidence="2">Uncharacterized protein</fullName>
    </submittedName>
</protein>
<sequence>MLLTISATAAVLTGVPAIAGEPATTRFEHDGYSYVYKTRESAGRKIITGHRFPGNSPFRLVVNGDRVSGISDGRPVSFKLSEVERFDSGEQLAVR</sequence>